<proteinExistence type="predicted"/>
<dbReference type="PANTHER" id="PTHR43077:SF5">
    <property type="entry name" value="PHAGE INFECTION PROTEIN"/>
    <property type="match status" value="1"/>
</dbReference>
<dbReference type="OrthoDB" id="9811483at2"/>
<evidence type="ECO:0000256" key="1">
    <source>
        <dbReference type="ARBA" id="ARBA00004141"/>
    </source>
</evidence>
<feature type="domain" description="ABC-2 type transporter transmembrane" evidence="7">
    <location>
        <begin position="24"/>
        <end position="191"/>
    </location>
</feature>
<dbReference type="InterPro" id="IPR017500">
    <property type="entry name" value="Phage_infect_YhgE_N"/>
</dbReference>
<dbReference type="GO" id="GO:0016020">
    <property type="term" value="C:membrane"/>
    <property type="evidence" value="ECO:0007669"/>
    <property type="project" value="UniProtKB-SubCell"/>
</dbReference>
<protein>
    <submittedName>
        <fullName evidence="9">YhgE/Pip domain-containing protein</fullName>
    </submittedName>
</protein>
<dbReference type="RefSeq" id="WP_120116365.1">
    <property type="nucleotide sequence ID" value="NZ_BORJ01000014.1"/>
</dbReference>
<evidence type="ECO:0000313" key="8">
    <source>
        <dbReference type="EMBL" id="GIN98485.1"/>
    </source>
</evidence>
<evidence type="ECO:0000256" key="2">
    <source>
        <dbReference type="ARBA" id="ARBA00022692"/>
    </source>
</evidence>
<dbReference type="AlphaFoldDB" id="A0A429X883"/>
<feature type="transmembrane region" description="Helical" evidence="6">
    <location>
        <begin position="655"/>
        <end position="674"/>
    </location>
</feature>
<comment type="subcellular location">
    <subcellularLocation>
        <location evidence="1">Membrane</location>
        <topology evidence="1">Multi-pass membrane protein</topology>
    </subcellularLocation>
</comment>
<evidence type="ECO:0000256" key="5">
    <source>
        <dbReference type="SAM" id="MobiDB-lite"/>
    </source>
</evidence>
<keyword evidence="3 6" id="KW-1133">Transmembrane helix</keyword>
<dbReference type="NCBIfam" id="TIGR03062">
    <property type="entry name" value="pip_yhgE_Cterm"/>
    <property type="match status" value="1"/>
</dbReference>
<dbReference type="Gene3D" id="3.40.1710.10">
    <property type="entry name" value="abc type-2 transporter like domain"/>
    <property type="match status" value="1"/>
</dbReference>
<feature type="transmembrane region" description="Helical" evidence="6">
    <location>
        <begin position="555"/>
        <end position="575"/>
    </location>
</feature>
<comment type="caution">
    <text evidence="9">The sequence shown here is derived from an EMBL/GenBank/DDBJ whole genome shotgun (WGS) entry which is preliminary data.</text>
</comment>
<dbReference type="Gene3D" id="1.10.287.950">
    <property type="entry name" value="Methyl-accepting chemotaxis protein"/>
    <property type="match status" value="2"/>
</dbReference>
<feature type="transmembrane region" description="Helical" evidence="6">
    <location>
        <begin position="623"/>
        <end position="648"/>
    </location>
</feature>
<evidence type="ECO:0000313" key="11">
    <source>
        <dbReference type="Proteomes" id="UP000680670"/>
    </source>
</evidence>
<keyword evidence="11" id="KW-1185">Reference proteome</keyword>
<reference evidence="8 11" key="2">
    <citation type="submission" date="2021-03" db="EMBL/GenBank/DDBJ databases">
        <title>Antimicrobial resistance genes in bacteria isolated from Japanese honey, and their potential for conferring macrolide and lincosamide resistance in the American foulbrood pathogen Paenibacillus larvae.</title>
        <authorList>
            <person name="Okamoto M."/>
            <person name="Kumagai M."/>
            <person name="Kanamori H."/>
            <person name="Takamatsu D."/>
        </authorList>
    </citation>
    <scope>NUCLEOTIDE SEQUENCE [LARGE SCALE GENOMIC DNA]</scope>
    <source>
        <strain evidence="8 11">J6TS1</strain>
    </source>
</reference>
<evidence type="ECO:0000313" key="9">
    <source>
        <dbReference type="EMBL" id="RST59599.1"/>
    </source>
</evidence>
<dbReference type="Proteomes" id="UP000680670">
    <property type="component" value="Unassembled WGS sequence"/>
</dbReference>
<dbReference type="PANTHER" id="PTHR43077">
    <property type="entry name" value="TRANSPORT PERMEASE YVFS-RELATED"/>
    <property type="match status" value="1"/>
</dbReference>
<name>A0A429X883_SIMTE</name>
<dbReference type="InterPro" id="IPR051328">
    <property type="entry name" value="T7SS_ABC-Transporter"/>
</dbReference>
<accession>A0A429X883</accession>
<gene>
    <name evidence="9" type="ORF">D5F11_010850</name>
    <name evidence="8" type="ORF">J6TS1_43550</name>
</gene>
<dbReference type="InterPro" id="IPR013525">
    <property type="entry name" value="ABC2_TM"/>
</dbReference>
<feature type="transmembrane region" description="Helical" evidence="6">
    <location>
        <begin position="20"/>
        <end position="42"/>
    </location>
</feature>
<feature type="transmembrane region" description="Helical" evidence="6">
    <location>
        <begin position="595"/>
        <end position="617"/>
    </location>
</feature>
<evidence type="ECO:0000259" key="7">
    <source>
        <dbReference type="Pfam" id="PF12698"/>
    </source>
</evidence>
<dbReference type="NCBIfam" id="TIGR03057">
    <property type="entry name" value="xxxLxxG_by_4"/>
    <property type="match status" value="6"/>
</dbReference>
<dbReference type="GO" id="GO:0140359">
    <property type="term" value="F:ABC-type transporter activity"/>
    <property type="evidence" value="ECO:0007669"/>
    <property type="project" value="InterPro"/>
</dbReference>
<dbReference type="Pfam" id="PF12698">
    <property type="entry name" value="ABC2_membrane_3"/>
    <property type="match status" value="2"/>
</dbReference>
<dbReference type="InterPro" id="IPR023908">
    <property type="entry name" value="xxxLxxG_rpt"/>
</dbReference>
<evidence type="ECO:0000313" key="10">
    <source>
        <dbReference type="Proteomes" id="UP000287296"/>
    </source>
</evidence>
<evidence type="ECO:0000256" key="4">
    <source>
        <dbReference type="ARBA" id="ARBA00023136"/>
    </source>
</evidence>
<dbReference type="NCBIfam" id="TIGR03061">
    <property type="entry name" value="pip_yhgE_Nterm"/>
    <property type="match status" value="1"/>
</dbReference>
<dbReference type="EMBL" id="QYTW02000009">
    <property type="protein sequence ID" value="RST59599.1"/>
    <property type="molecule type" value="Genomic_DNA"/>
</dbReference>
<evidence type="ECO:0000256" key="3">
    <source>
        <dbReference type="ARBA" id="ARBA00022989"/>
    </source>
</evidence>
<dbReference type="InterPro" id="IPR017501">
    <property type="entry name" value="Phage_infect_YhgE_C"/>
</dbReference>
<keyword evidence="2 6" id="KW-0812">Transmembrane</keyword>
<feature type="transmembrane region" description="Helical" evidence="6">
    <location>
        <begin position="713"/>
        <end position="733"/>
    </location>
</feature>
<dbReference type="Proteomes" id="UP000287296">
    <property type="component" value="Unassembled WGS sequence"/>
</dbReference>
<dbReference type="SUPFAM" id="SSF58104">
    <property type="entry name" value="Methyl-accepting chemotaxis protein (MCP) signaling domain"/>
    <property type="match status" value="1"/>
</dbReference>
<feature type="region of interest" description="Disordered" evidence="5">
    <location>
        <begin position="476"/>
        <end position="497"/>
    </location>
</feature>
<feature type="domain" description="ABC-2 type transporter transmembrane" evidence="7">
    <location>
        <begin position="533"/>
        <end position="725"/>
    </location>
</feature>
<sequence length="748" mass="80979">MKKSLFIAEWKEIFRNKKLLIPIIAVMMIPILYSGMFLWAFWDPYDKLEDLPVAVINNDKGAEFEGEDLQLGYELVEKLKENDQFSFQIIKQKEGYKGLASQDYYMLIEIPKDFSENATTLMDENPKKLELNYVPNEGYNFLSAQIGETAMKEIKSAVSKEVTVTYAETMFDKVQEMADGFEQATEGANELSDGTEKVNEGSNKLKENLSLLASKSIEFQDGVSQIKSGAGELSSGTESLSNGLDQLASGHKQLVDGTKSAREGAKKLASGSENLEEGLMQAEGSMDAIISGTSQIYDGTGQLAEKLQQFQSGASTVSQGANQLNAGIVQMKEQMNGIDGKLAALPIPDEVKAQLANELKGQLQEGISKLEAGSAELAAGTEQLKSSAGELQKGAATLNEKVGQLNDGQQQLQSGLGELSRGSGELLQGANQLAGGQGELLNGMSTFDQKLNDAKSGAAELNNGAKQLNGGMEKLTEGSSQLGEGSKRLAEGSEELSDGIQQLDDGAAEMKEKLGDAAKKSSSIHADDQTYDMMGEPVEVENHPMNKVPNYGTGFAPYFLSLGLFVGALLLSIVFPLREPASRPKNGFSWFIGKFGVVAIVGILQSLLAVVIMLYGLEIEVKSVPLFILTTFVTSMVFVALIQFLVTLLGDPGRFIAIVILILQLTTSAGTFPLELIPHELQWFNALLPMTYSVQAYKAVISSGDFSFMWHNLGILGGFLLGFMICTLGFFIYKHKKQYAVSHMAEEA</sequence>
<evidence type="ECO:0000256" key="6">
    <source>
        <dbReference type="SAM" id="Phobius"/>
    </source>
</evidence>
<dbReference type="EMBL" id="BORJ01000014">
    <property type="protein sequence ID" value="GIN98485.1"/>
    <property type="molecule type" value="Genomic_DNA"/>
</dbReference>
<organism evidence="9 10">
    <name type="scientific">Siminovitchia terrae</name>
    <name type="common">Bacillus terrae</name>
    <dbReference type="NCBI Taxonomy" id="1914933"/>
    <lineage>
        <taxon>Bacteria</taxon>
        <taxon>Bacillati</taxon>
        <taxon>Bacillota</taxon>
        <taxon>Bacilli</taxon>
        <taxon>Bacillales</taxon>
        <taxon>Bacillaceae</taxon>
        <taxon>Siminovitchia</taxon>
    </lineage>
</organism>
<reference evidence="9 10" key="1">
    <citation type="submission" date="2018-12" db="EMBL/GenBank/DDBJ databases">
        <authorList>
            <person name="Sun L."/>
            <person name="Chen Z."/>
        </authorList>
    </citation>
    <scope>NUCLEOTIDE SEQUENCE [LARGE SCALE GENOMIC DNA]</scope>
    <source>
        <strain evidence="9 10">LMG 29736</strain>
    </source>
</reference>
<keyword evidence="4 6" id="KW-0472">Membrane</keyword>